<dbReference type="AlphaFoldDB" id="D5SHQ1"/>
<name>D5SHQ1_DROME</name>
<sequence>MVVVVAACCSQQQSAFPSAVGSTPRLSPAGAATTTTAVPNAIGDLDIEKLPPPMRQRYMEEKRAGRTASDREG</sequence>
<protein>
    <submittedName>
        <fullName evidence="2">MIP22289p</fullName>
    </submittedName>
</protein>
<organism evidence="2">
    <name type="scientific">Drosophila melanogaster</name>
    <name type="common">Fruit fly</name>
    <dbReference type="NCBI Taxonomy" id="7227"/>
    <lineage>
        <taxon>Eukaryota</taxon>
        <taxon>Metazoa</taxon>
        <taxon>Ecdysozoa</taxon>
        <taxon>Arthropoda</taxon>
        <taxon>Hexapoda</taxon>
        <taxon>Insecta</taxon>
        <taxon>Pterygota</taxon>
        <taxon>Neoptera</taxon>
        <taxon>Endopterygota</taxon>
        <taxon>Diptera</taxon>
        <taxon>Brachycera</taxon>
        <taxon>Muscomorpha</taxon>
        <taxon>Ephydroidea</taxon>
        <taxon>Drosophilidae</taxon>
        <taxon>Drosophila</taxon>
        <taxon>Sophophora</taxon>
    </lineage>
</organism>
<feature type="region of interest" description="Disordered" evidence="1">
    <location>
        <begin position="53"/>
        <end position="73"/>
    </location>
</feature>
<evidence type="ECO:0000313" key="2">
    <source>
        <dbReference type="EMBL" id="ADF97853.1"/>
    </source>
</evidence>
<feature type="compositionally biased region" description="Basic and acidic residues" evidence="1">
    <location>
        <begin position="57"/>
        <end position="73"/>
    </location>
</feature>
<evidence type="ECO:0000256" key="1">
    <source>
        <dbReference type="SAM" id="MobiDB-lite"/>
    </source>
</evidence>
<dbReference type="EMBL" id="BT124852">
    <property type="protein sequence ID" value="ADF97853.1"/>
    <property type="molecule type" value="mRNA"/>
</dbReference>
<accession>D5SHQ1</accession>
<reference evidence="2" key="1">
    <citation type="submission" date="2010-04" db="EMBL/GenBank/DDBJ databases">
        <authorList>
            <person name="Carlson J."/>
            <person name="Booth B."/>
            <person name="Frise E."/>
            <person name="Sandler J."/>
            <person name="Wan K."/>
            <person name="Yu C."/>
            <person name="Celniker S."/>
        </authorList>
    </citation>
    <scope>NUCLEOTIDE SEQUENCE</scope>
</reference>
<proteinExistence type="evidence at transcript level"/>